<reference evidence="2" key="2">
    <citation type="submission" date="2015-03" db="EMBL/GenBank/DDBJ databases">
        <authorList>
            <person name="Chow C.-E.T."/>
            <person name="Winget D.M."/>
            <person name="White R.A.III."/>
            <person name="Hallam S.J."/>
            <person name="Suttle C.A."/>
        </authorList>
    </citation>
    <scope>NUCLEOTIDE SEQUENCE</scope>
    <source>
        <strain evidence="2">Anoxic2_5</strain>
    </source>
</reference>
<dbReference type="EMBL" id="KR029589">
    <property type="protein sequence ID" value="AKH47128.1"/>
    <property type="molecule type" value="Genomic_DNA"/>
</dbReference>
<sequence>MGTGVRAVHLLTPQPSGVAGLVDGVGDHDGDRGHSGDGDGERARRCTDPGHRLLGKAHLLGHLQALLGEDGEDGRAGLHLRQDVRQLLGKGLNAYGCTCRTLADTYQGGAVLLGPVGRRGGRCRGLL</sequence>
<feature type="compositionally biased region" description="Basic and acidic residues" evidence="1">
    <location>
        <begin position="25"/>
        <end position="43"/>
    </location>
</feature>
<organism evidence="2">
    <name type="scientific">uncultured marine virus</name>
    <dbReference type="NCBI Taxonomy" id="186617"/>
    <lineage>
        <taxon>Viruses</taxon>
        <taxon>environmental samples</taxon>
    </lineage>
</organism>
<feature type="region of interest" description="Disordered" evidence="1">
    <location>
        <begin position="23"/>
        <end position="43"/>
    </location>
</feature>
<protein>
    <submittedName>
        <fullName evidence="2">Uncharacterized protein</fullName>
    </submittedName>
</protein>
<proteinExistence type="predicted"/>
<reference evidence="2" key="1">
    <citation type="journal article" date="2015" name="Front. Microbiol.">
        <title>Combining genomic sequencing methods to explore viral diversity and reveal potential virus-host interactions.</title>
        <authorList>
            <person name="Chow C.E."/>
            <person name="Winget D.M."/>
            <person name="White R.A.III."/>
            <person name="Hallam S.J."/>
            <person name="Suttle C.A."/>
        </authorList>
    </citation>
    <scope>NUCLEOTIDE SEQUENCE</scope>
    <source>
        <strain evidence="2">Anoxic2_5</strain>
    </source>
</reference>
<evidence type="ECO:0000256" key="1">
    <source>
        <dbReference type="SAM" id="MobiDB-lite"/>
    </source>
</evidence>
<name>A0A0F7L6F3_9VIRU</name>
<accession>A0A0F7L6F3</accession>
<evidence type="ECO:0000313" key="2">
    <source>
        <dbReference type="EMBL" id="AKH47128.1"/>
    </source>
</evidence>